<dbReference type="InterPro" id="IPR011006">
    <property type="entry name" value="CheY-like_superfamily"/>
</dbReference>
<feature type="domain" description="Response regulatory" evidence="2">
    <location>
        <begin position="152"/>
        <end position="269"/>
    </location>
</feature>
<dbReference type="Pfam" id="PF08667">
    <property type="entry name" value="BetR"/>
    <property type="match status" value="1"/>
</dbReference>
<organism evidence="3 4">
    <name type="scientific">Cupriavidus respiraculi</name>
    <dbReference type="NCBI Taxonomy" id="195930"/>
    <lineage>
        <taxon>Bacteria</taxon>
        <taxon>Pseudomonadati</taxon>
        <taxon>Pseudomonadota</taxon>
        <taxon>Betaproteobacteria</taxon>
        <taxon>Burkholderiales</taxon>
        <taxon>Burkholderiaceae</taxon>
        <taxon>Cupriavidus</taxon>
    </lineage>
</organism>
<evidence type="ECO:0000256" key="1">
    <source>
        <dbReference type="PROSITE-ProRule" id="PRU00169"/>
    </source>
</evidence>
<dbReference type="Pfam" id="PF00072">
    <property type="entry name" value="Response_reg"/>
    <property type="match status" value="1"/>
</dbReference>
<keyword evidence="1" id="KW-0597">Phosphoprotein</keyword>
<evidence type="ECO:0000313" key="3">
    <source>
        <dbReference type="EMBL" id="CAG9183967.1"/>
    </source>
</evidence>
<proteinExistence type="predicted"/>
<reference evidence="3 4" key="1">
    <citation type="submission" date="2021-08" db="EMBL/GenBank/DDBJ databases">
        <authorList>
            <person name="Peeters C."/>
        </authorList>
    </citation>
    <scope>NUCLEOTIDE SEQUENCE [LARGE SCALE GENOMIC DNA]</scope>
    <source>
        <strain evidence="3 4">LMG 21510</strain>
    </source>
</reference>
<gene>
    <name evidence="3" type="ORF">LMG21510_04990</name>
</gene>
<dbReference type="SUPFAM" id="SSF52172">
    <property type="entry name" value="CheY-like"/>
    <property type="match status" value="1"/>
</dbReference>
<dbReference type="EMBL" id="CAJZAH010000010">
    <property type="protein sequence ID" value="CAG9183967.1"/>
    <property type="molecule type" value="Genomic_DNA"/>
</dbReference>
<comment type="caution">
    <text evidence="3">The sequence shown here is derived from an EMBL/GenBank/DDBJ whole genome shotgun (WGS) entry which is preliminary data.</text>
</comment>
<keyword evidence="4" id="KW-1185">Reference proteome</keyword>
<dbReference type="SMART" id="SM00448">
    <property type="entry name" value="REC"/>
    <property type="match status" value="1"/>
</dbReference>
<dbReference type="InterPro" id="IPR013975">
    <property type="entry name" value="Tscrpt_reg_BetR_N"/>
</dbReference>
<dbReference type="Gene3D" id="3.40.50.2300">
    <property type="match status" value="1"/>
</dbReference>
<evidence type="ECO:0000259" key="2">
    <source>
        <dbReference type="PROSITE" id="PS50110"/>
    </source>
</evidence>
<accession>A0ABN7ZID0</accession>
<dbReference type="InterPro" id="IPR001789">
    <property type="entry name" value="Sig_transdc_resp-reg_receiver"/>
</dbReference>
<dbReference type="PROSITE" id="PS50110">
    <property type="entry name" value="RESPONSE_REGULATORY"/>
    <property type="match status" value="1"/>
</dbReference>
<feature type="modified residue" description="4-aspartylphosphate" evidence="1">
    <location>
        <position position="201"/>
    </location>
</feature>
<protein>
    <recommendedName>
        <fullName evidence="2">Response regulatory domain-containing protein</fullName>
    </recommendedName>
</protein>
<sequence>MVRHGVAKRSHAGELGRLLGVSFSAASRKLKGQLPWTLSQLKAVAEHYGEPSRTLLDGVGEAACQPCPGVLALGPLRLVCEVWIGQPLASGLAGRRHAVRQPTEDPVVGEFVATKVGEQWSVYDVAAAPASALFQVERIVIPSRCADPDKPVIAVVDDAPAVTDTLCEYLNEQGFDTRPYYDMPSFLQALHGVDFDGFILDWSVGHHTAAEPIERIRRSENADAPVILLTGRGQDSEAEIARLVDTFNVFYAEKPLKLAILLAQLTQALQPHGRGASRR</sequence>
<name>A0ABN7ZID0_9BURK</name>
<evidence type="ECO:0000313" key="4">
    <source>
        <dbReference type="Proteomes" id="UP000721236"/>
    </source>
</evidence>
<dbReference type="Proteomes" id="UP000721236">
    <property type="component" value="Unassembled WGS sequence"/>
</dbReference>